<dbReference type="AlphaFoldDB" id="A0A9N8HK55"/>
<comment type="caution">
    <text evidence="2">The sequence shown here is derived from an EMBL/GenBank/DDBJ whole genome shotgun (WGS) entry which is preliminary data.</text>
</comment>
<evidence type="ECO:0000313" key="2">
    <source>
        <dbReference type="EMBL" id="CAB9515682.1"/>
    </source>
</evidence>
<gene>
    <name evidence="2" type="ORF">SEMRO_731_G194290.1</name>
</gene>
<sequence>MAGGAGHVIGSQTDPGSFWAVYPDSNAAADCMVDPGTKVDNSCCAALTPQPIMSSMSLDECFAFAFNEQIRAYRGCTEDNQTIYGEFCLAGPPLNGTMEECGCKFTLQGTGCYKANDFPNDPRQFFVYLDDIECEDNKMDENGEDGNTDHQDEASDEDNHPVGVSVAFGKHRNEVVVIVGSAIFAFACWAF</sequence>
<evidence type="ECO:0000313" key="3">
    <source>
        <dbReference type="Proteomes" id="UP001153069"/>
    </source>
</evidence>
<feature type="compositionally biased region" description="Basic and acidic residues" evidence="1">
    <location>
        <begin position="138"/>
        <end position="160"/>
    </location>
</feature>
<dbReference type="Proteomes" id="UP001153069">
    <property type="component" value="Unassembled WGS sequence"/>
</dbReference>
<feature type="region of interest" description="Disordered" evidence="1">
    <location>
        <begin position="138"/>
        <end position="162"/>
    </location>
</feature>
<protein>
    <submittedName>
        <fullName evidence="2">Uncharacterized protein</fullName>
    </submittedName>
</protein>
<reference evidence="2" key="1">
    <citation type="submission" date="2020-06" db="EMBL/GenBank/DDBJ databases">
        <authorList>
            <consortium name="Plant Systems Biology data submission"/>
        </authorList>
    </citation>
    <scope>NUCLEOTIDE SEQUENCE</scope>
    <source>
        <strain evidence="2">D6</strain>
    </source>
</reference>
<evidence type="ECO:0000256" key="1">
    <source>
        <dbReference type="SAM" id="MobiDB-lite"/>
    </source>
</evidence>
<organism evidence="2 3">
    <name type="scientific">Seminavis robusta</name>
    <dbReference type="NCBI Taxonomy" id="568900"/>
    <lineage>
        <taxon>Eukaryota</taxon>
        <taxon>Sar</taxon>
        <taxon>Stramenopiles</taxon>
        <taxon>Ochrophyta</taxon>
        <taxon>Bacillariophyta</taxon>
        <taxon>Bacillariophyceae</taxon>
        <taxon>Bacillariophycidae</taxon>
        <taxon>Naviculales</taxon>
        <taxon>Naviculaceae</taxon>
        <taxon>Seminavis</taxon>
    </lineage>
</organism>
<dbReference type="EMBL" id="CAICTM010000730">
    <property type="protein sequence ID" value="CAB9515682.1"/>
    <property type="molecule type" value="Genomic_DNA"/>
</dbReference>
<keyword evidence="3" id="KW-1185">Reference proteome</keyword>
<proteinExistence type="predicted"/>
<accession>A0A9N8HK55</accession>
<name>A0A9N8HK55_9STRA</name>